<dbReference type="SMART" id="SM00116">
    <property type="entry name" value="CBS"/>
    <property type="match status" value="4"/>
</dbReference>
<dbReference type="PROSITE" id="PS51745">
    <property type="entry name" value="PB1"/>
    <property type="match status" value="1"/>
</dbReference>
<keyword evidence="3" id="KW-0812">Transmembrane</keyword>
<dbReference type="Proteomes" id="UP000187429">
    <property type="component" value="Unassembled WGS sequence"/>
</dbReference>
<keyword evidence="7" id="KW-1185">Reference proteome</keyword>
<feature type="domain" description="CBS" evidence="4">
    <location>
        <begin position="77"/>
        <end position="137"/>
    </location>
</feature>
<dbReference type="InterPro" id="IPR046342">
    <property type="entry name" value="CBS_dom_sf"/>
</dbReference>
<dbReference type="SUPFAM" id="SSF54277">
    <property type="entry name" value="CAD &amp; PB1 domains"/>
    <property type="match status" value="1"/>
</dbReference>
<organism evidence="6 7">
    <name type="scientific">Smittium culicis</name>
    <dbReference type="NCBI Taxonomy" id="133412"/>
    <lineage>
        <taxon>Eukaryota</taxon>
        <taxon>Fungi</taxon>
        <taxon>Fungi incertae sedis</taxon>
        <taxon>Zoopagomycota</taxon>
        <taxon>Kickxellomycotina</taxon>
        <taxon>Harpellomycetes</taxon>
        <taxon>Harpellales</taxon>
        <taxon>Legeriomycetaceae</taxon>
        <taxon>Smittium</taxon>
    </lineage>
</organism>
<evidence type="ECO:0000313" key="6">
    <source>
        <dbReference type="EMBL" id="OMJ17764.1"/>
    </source>
</evidence>
<keyword evidence="3" id="KW-1133">Transmembrane helix</keyword>
<proteinExistence type="predicted"/>
<dbReference type="SUPFAM" id="SSF54631">
    <property type="entry name" value="CBS-domain pair"/>
    <property type="match status" value="2"/>
</dbReference>
<dbReference type="Pfam" id="PF00564">
    <property type="entry name" value="PB1"/>
    <property type="match status" value="1"/>
</dbReference>
<dbReference type="PANTHER" id="PTHR48108">
    <property type="entry name" value="CBS DOMAIN-CONTAINING PROTEIN CBSX2, CHLOROPLASTIC"/>
    <property type="match status" value="1"/>
</dbReference>
<evidence type="ECO:0000259" key="4">
    <source>
        <dbReference type="PROSITE" id="PS51371"/>
    </source>
</evidence>
<feature type="domain" description="PB1" evidence="5">
    <location>
        <begin position="434"/>
        <end position="520"/>
    </location>
</feature>
<dbReference type="Gene3D" id="3.10.20.90">
    <property type="entry name" value="Phosphatidylinositol 3-kinase Catalytic Subunit, Chain A, domain 1"/>
    <property type="match status" value="1"/>
</dbReference>
<dbReference type="AlphaFoldDB" id="A0A1R1XT34"/>
<keyword evidence="1" id="KW-0677">Repeat</keyword>
<comment type="caution">
    <text evidence="6">The sequence shown here is derived from an EMBL/GenBank/DDBJ whole genome shotgun (WGS) entry which is preliminary data.</text>
</comment>
<keyword evidence="3" id="KW-0472">Membrane</keyword>
<feature type="domain" description="CBS" evidence="4">
    <location>
        <begin position="10"/>
        <end position="69"/>
    </location>
</feature>
<feature type="domain" description="CBS" evidence="4">
    <location>
        <begin position="241"/>
        <end position="301"/>
    </location>
</feature>
<feature type="transmembrane region" description="Helical" evidence="3">
    <location>
        <begin position="574"/>
        <end position="592"/>
    </location>
</feature>
<evidence type="ECO:0000256" key="2">
    <source>
        <dbReference type="PROSITE-ProRule" id="PRU00703"/>
    </source>
</evidence>
<protein>
    <submittedName>
        <fullName evidence="6">CBS domain-containing protein CBSCBSPB3</fullName>
    </submittedName>
</protein>
<name>A0A1R1XT34_9FUNG</name>
<reference evidence="7" key="1">
    <citation type="submission" date="2017-01" db="EMBL/GenBank/DDBJ databases">
        <authorList>
            <person name="Wang Y."/>
            <person name="White M."/>
            <person name="Kvist S."/>
            <person name="Moncalvo J.-M."/>
        </authorList>
    </citation>
    <scope>NUCLEOTIDE SEQUENCE [LARGE SCALE GENOMIC DNA]</scope>
    <source>
        <strain evidence="7">ID-206-W2</strain>
    </source>
</reference>
<dbReference type="InterPro" id="IPR000270">
    <property type="entry name" value="PB1_dom"/>
</dbReference>
<dbReference type="InterPro" id="IPR051462">
    <property type="entry name" value="CBS_domain-containing"/>
</dbReference>
<dbReference type="InterPro" id="IPR000644">
    <property type="entry name" value="CBS_dom"/>
</dbReference>
<feature type="domain" description="CBS" evidence="4">
    <location>
        <begin position="172"/>
        <end position="232"/>
    </location>
</feature>
<dbReference type="PROSITE" id="PS51371">
    <property type="entry name" value="CBS"/>
    <property type="match status" value="4"/>
</dbReference>
<accession>A0A1R1XT34</accession>
<dbReference type="OrthoDB" id="418595at2759"/>
<dbReference type="Gene3D" id="3.10.580.10">
    <property type="entry name" value="CBS-domain"/>
    <property type="match status" value="2"/>
</dbReference>
<evidence type="ECO:0000256" key="3">
    <source>
        <dbReference type="SAM" id="Phobius"/>
    </source>
</evidence>
<dbReference type="EMBL" id="LSSM01003476">
    <property type="protein sequence ID" value="OMJ17764.1"/>
    <property type="molecule type" value="Genomic_DNA"/>
</dbReference>
<dbReference type="InterPro" id="IPR053793">
    <property type="entry name" value="PB1-like"/>
</dbReference>
<evidence type="ECO:0000256" key="1">
    <source>
        <dbReference type="ARBA" id="ARBA00022737"/>
    </source>
</evidence>
<dbReference type="Pfam" id="PF00571">
    <property type="entry name" value="CBS"/>
    <property type="match status" value="4"/>
</dbReference>
<keyword evidence="2" id="KW-0129">CBS domain</keyword>
<gene>
    <name evidence="6" type="ORF">AYI69_g7311</name>
</gene>
<evidence type="ECO:0000259" key="5">
    <source>
        <dbReference type="PROSITE" id="PS51745"/>
    </source>
</evidence>
<dbReference type="PANTHER" id="PTHR48108:SF26">
    <property type="entry name" value="CBS DOMAIN-CONTAINING PROTEIN DDB_G0289609"/>
    <property type="match status" value="1"/>
</dbReference>
<sequence length="598" mass="66755">MDSESLVKNLKPLEANTVMKGTTVLDATFIMTAKKAYCLLVIDSQDGLVGIFTAKDIAFRVVAEGKSALETLVEDIITPDPITVNMQSLSIEALDIMVDKEFRHLPVCNEFGDVVGMLDIISCMYEGIENLTQNSDLFKDNGDEELNPDFDQIHNYLEDAKKILDSLQVGSILKEESVAKVYQSESILEASKLMKAKKSTCALVIDEQSNAVIGILTTKDIILRVVAANIDPATATVDIAMTPHPDTIVPTTLVMDALIQMHTKKYMNLPVVSNSGQISGVITVSELCRATLSLIDNRHSIPINEEFINEFDEGNQELQDYQEYEEDYVNYPQQQLDFPQMHDDHEYANINQYHDDQNLQEYDMVQSQYDNNRDNNESPDNGYSNYYYTNESTDYEHLGSTLAQSQVGSSTMYDLGSQMSNYYQNAQSILNYNSGRVSFKFKSNSGKIYRFSMETTTSYDDFRLTIVSKVIKEIPPNAQQDFSLKIEFLDSDGDYIILTNDKDLDAMITSHINSTYLTGSSTSQAIPLKVSISYKVISETIIDKPTTAKIGSRPSLSVSSPRLQKFKTSRKGSTAFSLGLMAASIGLVAFAIQKYANK</sequence>
<evidence type="ECO:0000313" key="7">
    <source>
        <dbReference type="Proteomes" id="UP000187429"/>
    </source>
</evidence>